<dbReference type="Proteomes" id="UP000290560">
    <property type="component" value="Unassembled WGS sequence"/>
</dbReference>
<organism evidence="1">
    <name type="scientific">Ensete ventricosum</name>
    <name type="common">Abyssinian banana</name>
    <name type="synonym">Musa ensete</name>
    <dbReference type="NCBI Taxonomy" id="4639"/>
    <lineage>
        <taxon>Eukaryota</taxon>
        <taxon>Viridiplantae</taxon>
        <taxon>Streptophyta</taxon>
        <taxon>Embryophyta</taxon>
        <taxon>Tracheophyta</taxon>
        <taxon>Spermatophyta</taxon>
        <taxon>Magnoliopsida</taxon>
        <taxon>Liliopsida</taxon>
        <taxon>Zingiberales</taxon>
        <taxon>Musaceae</taxon>
        <taxon>Ensete</taxon>
    </lineage>
</organism>
<sequence>MIYIFFLQLACVKHFSMEPLSFLGIDVCDENEVILYLLLYSCIQKFSCFELLEAHNRGKDCKNSRDDLGEGLSDLRKLLKAWSSVILVHGEVRELQSVVKSSNSGNNLKERQIDCHK</sequence>
<accession>A0A445MIV2</accession>
<gene>
    <name evidence="1" type="ORF">BHM03_00033512</name>
</gene>
<dbReference type="EMBL" id="KV876148">
    <property type="protein sequence ID" value="RZR74197.1"/>
    <property type="molecule type" value="Genomic_DNA"/>
</dbReference>
<proteinExistence type="predicted"/>
<evidence type="ECO:0000313" key="1">
    <source>
        <dbReference type="EMBL" id="RZR74197.1"/>
    </source>
</evidence>
<reference evidence="1" key="1">
    <citation type="journal article" date="2018" name="Data Brief">
        <title>Genome sequence data from 17 accessions of Ensete ventricosum, a staple food crop for millions in Ethiopia.</title>
        <authorList>
            <person name="Yemataw Z."/>
            <person name="Muzemil S."/>
            <person name="Ambachew D."/>
            <person name="Tripathi L."/>
            <person name="Tesfaye K."/>
            <person name="Chala A."/>
            <person name="Farbos A."/>
            <person name="O'Neill P."/>
            <person name="Moore K."/>
            <person name="Grant M."/>
            <person name="Studholme D.J."/>
        </authorList>
    </citation>
    <scope>NUCLEOTIDE SEQUENCE [LARGE SCALE GENOMIC DNA]</scope>
    <source>
        <tissue evidence="1">Leaf</tissue>
    </source>
</reference>
<name>A0A445MIV2_ENSVE</name>
<dbReference type="AlphaFoldDB" id="A0A445MIV2"/>
<protein>
    <submittedName>
        <fullName evidence="1">Uncharacterized protein</fullName>
    </submittedName>
</protein>